<feature type="compositionally biased region" description="Basic and acidic residues" evidence="1">
    <location>
        <begin position="317"/>
        <end position="329"/>
    </location>
</feature>
<evidence type="ECO:0000256" key="1">
    <source>
        <dbReference type="SAM" id="MobiDB-lite"/>
    </source>
</evidence>
<dbReference type="GO" id="GO:1990904">
    <property type="term" value="C:ribonucleoprotein complex"/>
    <property type="evidence" value="ECO:0007669"/>
    <property type="project" value="UniProtKB-KW"/>
</dbReference>
<proteinExistence type="predicted"/>
<feature type="compositionally biased region" description="Low complexity" evidence="1">
    <location>
        <begin position="189"/>
        <end position="213"/>
    </location>
</feature>
<keyword evidence="2" id="KW-0687">Ribonucleoprotein</keyword>
<sequence length="527" mass="57295">GEQDAFQVEPGSARAGGGHRERGGRPRVHDAAEADARPVRRHRLPEPHVLRVGRRAARHRPAAVPRDRAGVHRQDGRVRAVEGLHEGPARAAVRRADHARRVGRGPGAAPGDVRPRDRRRPHAAQLRAGDPVRRGRTQEPRLAAEAARAGVDRPPGRRGPVPRLGRQRPVAGRRDPDGSPEAGGPGPGRPVRLPARPAARRGPAAGGRAALRVVQGPRVEPRARRPVPDADEPAAAGGRLEADRAARAVADDAHEPEHVRPARRVRRRGADAARRRPPAQPGADRQGEGLPVPAHGRLRPGGRRGAGDRPRGASGRDGGRDRERAEGRGRRVRVPGRLGVDALAGHRPPPGRDERRAVRGRGGPGRGVGAAAEPGRGGHPVRDGRRERPAEPARQRDDQREEARVAERRRHELLGAAAGAQPPEGGRRPADLRLGQRVVGRHAAARVRRQSRDGDDEGVDGLQAAEPARQARLHRHPAVRHRAGDRARGRAQHRRLLRPRLRRDRGVRQRHAQPRPLGRRDRGRRNL</sequence>
<protein>
    <submittedName>
        <fullName evidence="2">Ribonucleoprotein related-protein TROVE Domain</fullName>
    </submittedName>
</protein>
<feature type="compositionally biased region" description="Low complexity" evidence="1">
    <location>
        <begin position="414"/>
        <end position="424"/>
    </location>
</feature>
<feature type="non-terminal residue" evidence="2">
    <location>
        <position position="527"/>
    </location>
</feature>
<name>A0A6J4NAU2_9BACT</name>
<feature type="compositionally biased region" description="Basic residues" evidence="1">
    <location>
        <begin position="489"/>
        <end position="513"/>
    </location>
</feature>
<reference evidence="2" key="1">
    <citation type="submission" date="2020-02" db="EMBL/GenBank/DDBJ databases">
        <authorList>
            <person name="Meier V. D."/>
        </authorList>
    </citation>
    <scope>NUCLEOTIDE SEQUENCE</scope>
    <source>
        <strain evidence="2">AVDCRST_MAG64</strain>
    </source>
</reference>
<dbReference type="EMBL" id="CADCUQ010000189">
    <property type="protein sequence ID" value="CAA9382994.1"/>
    <property type="molecule type" value="Genomic_DNA"/>
</dbReference>
<feature type="compositionally biased region" description="Basic and acidic residues" evidence="1">
    <location>
        <begin position="240"/>
        <end position="260"/>
    </location>
</feature>
<feature type="non-terminal residue" evidence="2">
    <location>
        <position position="1"/>
    </location>
</feature>
<feature type="compositionally biased region" description="Basic residues" evidence="1">
    <location>
        <begin position="439"/>
        <end position="449"/>
    </location>
</feature>
<evidence type="ECO:0000313" key="2">
    <source>
        <dbReference type="EMBL" id="CAA9382994.1"/>
    </source>
</evidence>
<feature type="compositionally biased region" description="Basic residues" evidence="1">
    <location>
        <begin position="51"/>
        <end position="61"/>
    </location>
</feature>
<feature type="compositionally biased region" description="Basic and acidic residues" evidence="1">
    <location>
        <begin position="380"/>
        <end position="413"/>
    </location>
</feature>
<feature type="compositionally biased region" description="Basic and acidic residues" evidence="1">
    <location>
        <begin position="130"/>
        <end position="139"/>
    </location>
</feature>
<feature type="compositionally biased region" description="Basic and acidic residues" evidence="1">
    <location>
        <begin position="219"/>
        <end position="228"/>
    </location>
</feature>
<feature type="compositionally biased region" description="Low complexity" evidence="1">
    <location>
        <begin position="156"/>
        <end position="170"/>
    </location>
</feature>
<dbReference type="AlphaFoldDB" id="A0A6J4NAU2"/>
<organism evidence="2">
    <name type="scientific">uncultured Phycisphaerae bacterium</name>
    <dbReference type="NCBI Taxonomy" id="904963"/>
    <lineage>
        <taxon>Bacteria</taxon>
        <taxon>Pseudomonadati</taxon>
        <taxon>Planctomycetota</taxon>
        <taxon>Phycisphaerae</taxon>
        <taxon>environmental samples</taxon>
    </lineage>
</organism>
<accession>A0A6J4NAU2</accession>
<feature type="region of interest" description="Disordered" evidence="1">
    <location>
        <begin position="1"/>
        <end position="527"/>
    </location>
</feature>
<feature type="compositionally biased region" description="Basic residues" evidence="1">
    <location>
        <begin position="471"/>
        <end position="481"/>
    </location>
</feature>
<feature type="compositionally biased region" description="Basic and acidic residues" evidence="1">
    <location>
        <begin position="18"/>
        <end position="49"/>
    </location>
</feature>
<feature type="compositionally biased region" description="Basic and acidic residues" evidence="1">
    <location>
        <begin position="65"/>
        <end position="100"/>
    </location>
</feature>
<gene>
    <name evidence="2" type="ORF">AVDCRST_MAG64-768</name>
</gene>